<evidence type="ECO:0000259" key="6">
    <source>
        <dbReference type="PROSITE" id="PS51898"/>
    </source>
</evidence>
<name>A0A7S7SJC7_PALFE</name>
<dbReference type="PROSITE" id="PS51900">
    <property type="entry name" value="CB"/>
    <property type="match status" value="1"/>
</dbReference>
<evidence type="ECO:0000259" key="7">
    <source>
        <dbReference type="PROSITE" id="PS51900"/>
    </source>
</evidence>
<dbReference type="PANTHER" id="PTHR30349:SF81">
    <property type="entry name" value="TYROSINE RECOMBINASE XERC"/>
    <property type="match status" value="1"/>
</dbReference>
<keyword evidence="4" id="KW-0233">DNA recombination</keyword>
<proteinExistence type="predicted"/>
<dbReference type="InterPro" id="IPR002104">
    <property type="entry name" value="Integrase_catalytic"/>
</dbReference>
<evidence type="ECO:0000256" key="3">
    <source>
        <dbReference type="ARBA" id="ARBA00023125"/>
    </source>
</evidence>
<dbReference type="InterPro" id="IPR011010">
    <property type="entry name" value="DNA_brk_join_enz"/>
</dbReference>
<dbReference type="AlphaFoldDB" id="A0A7S7SJC7"/>
<feature type="domain" description="Core-binding (CB)" evidence="7">
    <location>
        <begin position="16"/>
        <end position="107"/>
    </location>
</feature>
<dbReference type="GO" id="GO:0003677">
    <property type="term" value="F:DNA binding"/>
    <property type="evidence" value="ECO:0007669"/>
    <property type="project" value="UniProtKB-UniRule"/>
</dbReference>
<dbReference type="Gene3D" id="1.10.150.130">
    <property type="match status" value="1"/>
</dbReference>
<protein>
    <submittedName>
        <fullName evidence="8">Site-specific tyrosine recombinase XerC</fullName>
    </submittedName>
</protein>
<dbReference type="NCBIfam" id="NF002331">
    <property type="entry name" value="PRK01287.1"/>
    <property type="match status" value="1"/>
</dbReference>
<dbReference type="InterPro" id="IPR013762">
    <property type="entry name" value="Integrase-like_cat_sf"/>
</dbReference>
<reference evidence="8 9" key="1">
    <citation type="submission" date="2020-10" db="EMBL/GenBank/DDBJ databases">
        <title>Complete genome sequence of Paludibaculum fermentans P105T, a facultatively anaerobic acidobacterium capable of dissimilatory Fe(III) reduction.</title>
        <authorList>
            <person name="Dedysh S.N."/>
            <person name="Beletsky A.V."/>
            <person name="Kulichevskaya I.S."/>
            <person name="Mardanov A.V."/>
            <person name="Ravin N.V."/>
        </authorList>
    </citation>
    <scope>NUCLEOTIDE SEQUENCE [LARGE SCALE GENOMIC DNA]</scope>
    <source>
        <strain evidence="8 9">P105</strain>
    </source>
</reference>
<dbReference type="KEGG" id="pfer:IRI77_35255"/>
<dbReference type="Proteomes" id="UP000593892">
    <property type="component" value="Chromosome"/>
</dbReference>
<dbReference type="InterPro" id="IPR050090">
    <property type="entry name" value="Tyrosine_recombinase_XerCD"/>
</dbReference>
<evidence type="ECO:0000313" key="9">
    <source>
        <dbReference type="Proteomes" id="UP000593892"/>
    </source>
</evidence>
<keyword evidence="3 5" id="KW-0238">DNA-binding</keyword>
<gene>
    <name evidence="8" type="primary">xerC</name>
    <name evidence="8" type="ORF">IRI77_35255</name>
</gene>
<sequence>MARVPRRRKPPVVPATPLASLLEKHLEDLRVRNYSEYTVKNRRVHIGFFLDWCNERGLTEPVEVTRTVLESYQRHVFHYRKKNGEPLSFTGQHDRLVPLRVWFKWMARQHHILHNPASELELPRLGMRLPKAVLTASEAEQVIEQTNIHDPLGLRDRAILETLYSTGMRRLELVNLKLWDLDLERGTVAIRQGKGKKDRMIPLGDRAAAWVRKYLEEARPQLATEPDDRIVFLSNAGEPFSLDYLTEVVRGYVEAANVGKHGACHLFRHTMATLMLEGGADTRFIQAMLGHADLKTTQIYTHVAIRQLQEIHRATHPARLPEVVETDRQELLKAIEAEDDEPTE</sequence>
<dbReference type="SUPFAM" id="SSF56349">
    <property type="entry name" value="DNA breaking-rejoining enzymes"/>
    <property type="match status" value="1"/>
</dbReference>
<evidence type="ECO:0000256" key="4">
    <source>
        <dbReference type="ARBA" id="ARBA00023172"/>
    </source>
</evidence>
<dbReference type="InterPro" id="IPR044068">
    <property type="entry name" value="CB"/>
</dbReference>
<dbReference type="GO" id="GO:0006310">
    <property type="term" value="P:DNA recombination"/>
    <property type="evidence" value="ECO:0007669"/>
    <property type="project" value="UniProtKB-KW"/>
</dbReference>
<evidence type="ECO:0000256" key="1">
    <source>
        <dbReference type="ARBA" id="ARBA00022829"/>
    </source>
</evidence>
<dbReference type="Gene3D" id="1.10.443.10">
    <property type="entry name" value="Intergrase catalytic core"/>
    <property type="match status" value="1"/>
</dbReference>
<dbReference type="PROSITE" id="PS51898">
    <property type="entry name" value="TYR_RECOMBINASE"/>
    <property type="match status" value="1"/>
</dbReference>
<accession>A0A7S7SJC7</accession>
<evidence type="ECO:0000256" key="2">
    <source>
        <dbReference type="ARBA" id="ARBA00022908"/>
    </source>
</evidence>
<dbReference type="EMBL" id="CP063849">
    <property type="protein sequence ID" value="QOY87937.1"/>
    <property type="molecule type" value="Genomic_DNA"/>
</dbReference>
<keyword evidence="2" id="KW-0229">DNA integration</keyword>
<evidence type="ECO:0000256" key="5">
    <source>
        <dbReference type="PROSITE-ProRule" id="PRU01248"/>
    </source>
</evidence>
<dbReference type="RefSeq" id="WP_194449600.1">
    <property type="nucleotide sequence ID" value="NZ_CP063849.1"/>
</dbReference>
<dbReference type="InterPro" id="IPR010998">
    <property type="entry name" value="Integrase_recombinase_N"/>
</dbReference>
<dbReference type="Pfam" id="PF00589">
    <property type="entry name" value="Phage_integrase"/>
    <property type="match status" value="1"/>
</dbReference>
<organism evidence="8 9">
    <name type="scientific">Paludibaculum fermentans</name>
    <dbReference type="NCBI Taxonomy" id="1473598"/>
    <lineage>
        <taxon>Bacteria</taxon>
        <taxon>Pseudomonadati</taxon>
        <taxon>Acidobacteriota</taxon>
        <taxon>Terriglobia</taxon>
        <taxon>Bryobacterales</taxon>
        <taxon>Bryobacteraceae</taxon>
        <taxon>Paludibaculum</taxon>
    </lineage>
</organism>
<dbReference type="GO" id="GO:0015074">
    <property type="term" value="P:DNA integration"/>
    <property type="evidence" value="ECO:0007669"/>
    <property type="project" value="UniProtKB-KW"/>
</dbReference>
<feature type="domain" description="Tyr recombinase" evidence="6">
    <location>
        <begin position="128"/>
        <end position="313"/>
    </location>
</feature>
<evidence type="ECO:0000313" key="8">
    <source>
        <dbReference type="EMBL" id="QOY87937.1"/>
    </source>
</evidence>
<keyword evidence="1" id="KW-0159">Chromosome partition</keyword>
<keyword evidence="9" id="KW-1185">Reference proteome</keyword>
<dbReference type="PANTHER" id="PTHR30349">
    <property type="entry name" value="PHAGE INTEGRASE-RELATED"/>
    <property type="match status" value="1"/>
</dbReference>
<dbReference type="GO" id="GO:0007059">
    <property type="term" value="P:chromosome segregation"/>
    <property type="evidence" value="ECO:0007669"/>
    <property type="project" value="UniProtKB-KW"/>
</dbReference>